<feature type="active site" description="Nucleophile" evidence="2">
    <location>
        <position position="95"/>
    </location>
</feature>
<dbReference type="SUPFAM" id="SSF52317">
    <property type="entry name" value="Class I glutamine amidotransferase-like"/>
    <property type="match status" value="1"/>
</dbReference>
<dbReference type="Proteomes" id="UP000198983">
    <property type="component" value="Chromosome I"/>
</dbReference>
<dbReference type="PANTHER" id="PTHR21343">
    <property type="entry name" value="DETHIOBIOTIN SYNTHETASE"/>
    <property type="match status" value="1"/>
</dbReference>
<keyword evidence="2" id="KW-0436">Ligase</keyword>
<dbReference type="OrthoDB" id="9782045at2"/>
<feature type="active site" evidence="2">
    <location>
        <position position="192"/>
    </location>
</feature>
<evidence type="ECO:0000259" key="3">
    <source>
        <dbReference type="Pfam" id="PF07685"/>
    </source>
</evidence>
<dbReference type="InterPro" id="IPR029062">
    <property type="entry name" value="Class_I_gatase-like"/>
</dbReference>
<protein>
    <recommendedName>
        <fullName evidence="2">Lipid II isoglutaminyl synthase (glutamine-hydrolyzing) subunit GatD</fullName>
        <ecNumber evidence="2">6.3.5.13</ecNumber>
    </recommendedName>
    <alternativeName>
        <fullName evidence="2">Lipid II isoglutaminyl synthase glutaminase subunit</fullName>
        <ecNumber evidence="2">3.5.1.2</ecNumber>
    </alternativeName>
</protein>
<dbReference type="GO" id="GO:0140282">
    <property type="term" value="F:carbon-nitrogen ligase activity on lipid II"/>
    <property type="evidence" value="ECO:0007669"/>
    <property type="project" value="UniProtKB-UniRule"/>
</dbReference>
<feature type="domain" description="CobB/CobQ-like glutamine amidotransferase" evidence="3">
    <location>
        <begin position="8"/>
        <end position="199"/>
    </location>
</feature>
<comment type="catalytic activity">
    <reaction evidence="2">
        <text>L-glutamine + H2O = L-glutamate + NH4(+)</text>
        <dbReference type="Rhea" id="RHEA:15889"/>
        <dbReference type="ChEBI" id="CHEBI:15377"/>
        <dbReference type="ChEBI" id="CHEBI:28938"/>
        <dbReference type="ChEBI" id="CHEBI:29985"/>
        <dbReference type="ChEBI" id="CHEBI:58359"/>
        <dbReference type="EC" id="3.5.1.2"/>
    </reaction>
</comment>
<dbReference type="PROSITE" id="PS51274">
    <property type="entry name" value="GATASE_COBBQ"/>
    <property type="match status" value="1"/>
</dbReference>
<comment type="pathway">
    <text evidence="2">Cell wall biogenesis; peptidoglycan biosynthesis.</text>
</comment>
<keyword evidence="2" id="KW-0133">Cell shape</keyword>
<dbReference type="PANTHER" id="PTHR21343:SF9">
    <property type="entry name" value="LIPID II ISOGLUTAMINYL SYNTHASE (GLUTAMINE-HYDROLYZING) SUBUNIT GATD"/>
    <property type="match status" value="1"/>
</dbReference>
<gene>
    <name evidence="2" type="primary">gatD</name>
    <name evidence="4" type="ORF">SAMN04489717_2654</name>
</gene>
<dbReference type="STRING" id="117157.SAMN04489717_2654"/>
<dbReference type="UniPathway" id="UPA00219"/>
<keyword evidence="2" id="KW-0961">Cell wall biogenesis/degradation</keyword>
<evidence type="ECO:0000313" key="4">
    <source>
        <dbReference type="EMBL" id="SDS42572.1"/>
    </source>
</evidence>
<feature type="binding site" evidence="2">
    <location>
        <position position="128"/>
    </location>
    <ligand>
        <name>substrate</name>
    </ligand>
</feature>
<evidence type="ECO:0000256" key="1">
    <source>
        <dbReference type="ARBA" id="ARBA00022962"/>
    </source>
</evidence>
<dbReference type="InterPro" id="IPR033949">
    <property type="entry name" value="CobQ_GATase1"/>
</dbReference>
<keyword evidence="2" id="KW-0378">Hydrolase</keyword>
<dbReference type="GO" id="GO:0071555">
    <property type="term" value="P:cell wall organization"/>
    <property type="evidence" value="ECO:0007669"/>
    <property type="project" value="UniProtKB-KW"/>
</dbReference>
<dbReference type="AlphaFoldDB" id="A0A1H1S3J1"/>
<dbReference type="GO" id="GO:0004359">
    <property type="term" value="F:glutaminase activity"/>
    <property type="evidence" value="ECO:0007669"/>
    <property type="project" value="UniProtKB-UniRule"/>
</dbReference>
<dbReference type="Pfam" id="PF07685">
    <property type="entry name" value="GATase_3"/>
    <property type="match status" value="1"/>
</dbReference>
<dbReference type="EC" id="6.3.5.13" evidence="2"/>
<keyword evidence="5" id="KW-1185">Reference proteome</keyword>
<dbReference type="GO" id="GO:0009236">
    <property type="term" value="P:cobalamin biosynthetic process"/>
    <property type="evidence" value="ECO:0007669"/>
    <property type="project" value="InterPro"/>
</dbReference>
<dbReference type="EC" id="3.5.1.2" evidence="2"/>
<dbReference type="InterPro" id="IPR043702">
    <property type="entry name" value="Lipid_II_synth_GatD"/>
</dbReference>
<comment type="function">
    <text evidence="2">The lipid II isoglutaminyl synthase complex catalyzes the formation of alpha-D-isoglutamine in the cell wall lipid II stem peptide. The GatD subunit catalyzes the hydrolysis of glutamine to glutamate and ammonia. The resulting ammonia molecule is channeled to the active site of MurT.</text>
</comment>
<keyword evidence="1 2" id="KW-0315">Glutamine amidotransferase</keyword>
<evidence type="ECO:0000256" key="2">
    <source>
        <dbReference type="HAMAP-Rule" id="MF_02213"/>
    </source>
</evidence>
<comment type="subunit">
    <text evidence="2">Forms a heterodimer with MurT.</text>
</comment>
<dbReference type="InterPro" id="IPR011698">
    <property type="entry name" value="GATase_3"/>
</dbReference>
<dbReference type="GO" id="GO:0009252">
    <property type="term" value="P:peptidoglycan biosynthetic process"/>
    <property type="evidence" value="ECO:0007669"/>
    <property type="project" value="UniProtKB-UniRule"/>
</dbReference>
<accession>A0A1H1S3J1</accession>
<dbReference type="EMBL" id="LT629732">
    <property type="protein sequence ID" value="SDS42572.1"/>
    <property type="molecule type" value="Genomic_DNA"/>
</dbReference>
<dbReference type="HAMAP" id="MF_02213">
    <property type="entry name" value="Lipid_II_synth_GatD"/>
    <property type="match status" value="1"/>
</dbReference>
<dbReference type="CDD" id="cd01750">
    <property type="entry name" value="GATase1_CobQ"/>
    <property type="match status" value="1"/>
</dbReference>
<comment type="catalytic activity">
    <reaction evidence="2">
        <text>beta-D-GlcNAc-(1-&gt;4)-Mur2Ac(oyl-L-Ala-gamma-D-Glu-L-Lys-D-Ala-D-Ala)-di-trans,octa-cis-undecaprenyl diphosphate + L-glutamine + ATP + H2O = beta-D-GlcNAc-(1-&gt;4)-Mur2Ac(oyl-L-Ala-D-isoglutaminyl-L-Lys-D-Ala-D-Ala)-di-trans,octa-cis-undecaprenyl diphosphate + L-glutamate + ADP + phosphate + H(+)</text>
        <dbReference type="Rhea" id="RHEA:57928"/>
        <dbReference type="ChEBI" id="CHEBI:15377"/>
        <dbReference type="ChEBI" id="CHEBI:15378"/>
        <dbReference type="ChEBI" id="CHEBI:29985"/>
        <dbReference type="ChEBI" id="CHEBI:30616"/>
        <dbReference type="ChEBI" id="CHEBI:43474"/>
        <dbReference type="ChEBI" id="CHEBI:58359"/>
        <dbReference type="ChEBI" id="CHEBI:60033"/>
        <dbReference type="ChEBI" id="CHEBI:62233"/>
        <dbReference type="ChEBI" id="CHEBI:456216"/>
        <dbReference type="EC" id="6.3.5.13"/>
    </reaction>
</comment>
<proteinExistence type="inferred from homology"/>
<sequence length="255" mass="27039">MSTESALRIVWVYPDLLSTYGDRGNLLILAQRARLRGVPVQTEEVRTDQAIPTGADVYLLAGGEDAPQTLAAERMLADGGLRRAVEHGAIVFAVCAGYQLVGSTFAARGRQYAGLDLYDLSSDRGPSRAVGELAGPVDPELALPLLTGFENHGGRTHLGPGVRPLATVSVGVGNDGQTEGAWTKGFIGTYAHGPALSRNPALADLVLRWATGRDSLEPLDDTWHDKLRNERLTALAARGKNVPPGRRQSGPVATS</sequence>
<name>A0A1H1S3J1_9ACTN</name>
<evidence type="ECO:0000313" key="5">
    <source>
        <dbReference type="Proteomes" id="UP000198983"/>
    </source>
</evidence>
<keyword evidence="2" id="KW-0573">Peptidoglycan synthesis</keyword>
<dbReference type="RefSeq" id="WP_092653668.1">
    <property type="nucleotide sequence ID" value="NZ_LT629732.1"/>
</dbReference>
<comment type="similarity">
    <text evidence="2">Belongs to the CobB/CobQ family. GatD subfamily.</text>
</comment>
<organism evidence="4 5">
    <name type="scientific">Actinopolymorpha singaporensis</name>
    <dbReference type="NCBI Taxonomy" id="117157"/>
    <lineage>
        <taxon>Bacteria</taxon>
        <taxon>Bacillati</taxon>
        <taxon>Actinomycetota</taxon>
        <taxon>Actinomycetes</taxon>
        <taxon>Propionibacteriales</taxon>
        <taxon>Actinopolymorphaceae</taxon>
        <taxon>Actinopolymorpha</taxon>
    </lineage>
</organism>
<dbReference type="GO" id="GO:0008360">
    <property type="term" value="P:regulation of cell shape"/>
    <property type="evidence" value="ECO:0007669"/>
    <property type="project" value="UniProtKB-KW"/>
</dbReference>
<dbReference type="Gene3D" id="3.40.50.880">
    <property type="match status" value="1"/>
</dbReference>
<reference evidence="4 5" key="1">
    <citation type="submission" date="2016-10" db="EMBL/GenBank/DDBJ databases">
        <authorList>
            <person name="de Groot N.N."/>
        </authorList>
    </citation>
    <scope>NUCLEOTIDE SEQUENCE [LARGE SCALE GENOMIC DNA]</scope>
    <source>
        <strain evidence="4 5">DSM 22024</strain>
    </source>
</reference>